<evidence type="ECO:0000313" key="5">
    <source>
        <dbReference type="EMBL" id="NYZ19425.1"/>
    </source>
</evidence>
<keyword evidence="6" id="KW-1185">Reference proteome</keyword>
<gene>
    <name evidence="5" type="ORF">HND93_06860</name>
</gene>
<dbReference type="InterPro" id="IPR020471">
    <property type="entry name" value="AKR"/>
</dbReference>
<dbReference type="RefSeq" id="WP_180281169.1">
    <property type="nucleotide sequence ID" value="NZ_JABFDB010000002.1"/>
</dbReference>
<dbReference type="Proteomes" id="UP000584642">
    <property type="component" value="Unassembled WGS sequence"/>
</dbReference>
<keyword evidence="2" id="KW-0521">NADP</keyword>
<feature type="domain" description="NADP-dependent oxidoreductase" evidence="4">
    <location>
        <begin position="19"/>
        <end position="259"/>
    </location>
</feature>
<dbReference type="InterPro" id="IPR036812">
    <property type="entry name" value="NAD(P)_OxRdtase_dom_sf"/>
</dbReference>
<evidence type="ECO:0000256" key="3">
    <source>
        <dbReference type="ARBA" id="ARBA00023002"/>
    </source>
</evidence>
<accession>A0ABX2T543</accession>
<dbReference type="SUPFAM" id="SSF51430">
    <property type="entry name" value="NAD(P)-linked oxidoreductase"/>
    <property type="match status" value="1"/>
</dbReference>
<name>A0ABX2T543_9PROT</name>
<dbReference type="InterPro" id="IPR023210">
    <property type="entry name" value="NADP_OxRdtase_dom"/>
</dbReference>
<evidence type="ECO:0000256" key="2">
    <source>
        <dbReference type="ARBA" id="ARBA00022857"/>
    </source>
</evidence>
<dbReference type="InterPro" id="IPR018170">
    <property type="entry name" value="Aldo/ket_reductase_CS"/>
</dbReference>
<dbReference type="PIRSF" id="PIRSF000097">
    <property type="entry name" value="AKR"/>
    <property type="match status" value="1"/>
</dbReference>
<dbReference type="PROSITE" id="PS00798">
    <property type="entry name" value="ALDOKETO_REDUCTASE_1"/>
    <property type="match status" value="1"/>
</dbReference>
<dbReference type="PANTHER" id="PTHR43827">
    <property type="entry name" value="2,5-DIKETO-D-GLUCONIC ACID REDUCTASE"/>
    <property type="match status" value="1"/>
</dbReference>
<proteinExistence type="inferred from homology"/>
<comment type="caution">
    <text evidence="5">The sequence shown here is derived from an EMBL/GenBank/DDBJ whole genome shotgun (WGS) entry which is preliminary data.</text>
</comment>
<evidence type="ECO:0000256" key="1">
    <source>
        <dbReference type="ARBA" id="ARBA00007905"/>
    </source>
</evidence>
<evidence type="ECO:0000259" key="4">
    <source>
        <dbReference type="Pfam" id="PF00248"/>
    </source>
</evidence>
<dbReference type="EMBL" id="JABFDB010000002">
    <property type="protein sequence ID" value="NYZ19425.1"/>
    <property type="molecule type" value="Genomic_DNA"/>
</dbReference>
<dbReference type="Gene3D" id="3.20.20.100">
    <property type="entry name" value="NADP-dependent oxidoreductase domain"/>
    <property type="match status" value="1"/>
</dbReference>
<protein>
    <submittedName>
        <fullName evidence="5">Aldo/keto reductase</fullName>
    </submittedName>
</protein>
<reference evidence="5 6" key="1">
    <citation type="submission" date="2020-05" db="EMBL/GenBank/DDBJ databases">
        <title>Azospirillum oleiclasticum sp. nov, a nitrogen-fixing and heavy crude oil-emulsifying bacterium isolated from the crude oil of Yumen Oilfield.</title>
        <authorList>
            <person name="Wu D."/>
            <person name="Cai M."/>
            <person name="Zhang X."/>
        </authorList>
    </citation>
    <scope>NUCLEOTIDE SEQUENCE [LARGE SCALE GENOMIC DNA]</scope>
    <source>
        <strain evidence="5 6">ROY-1-1-2</strain>
    </source>
</reference>
<keyword evidence="3" id="KW-0560">Oxidoreductase</keyword>
<evidence type="ECO:0000313" key="6">
    <source>
        <dbReference type="Proteomes" id="UP000584642"/>
    </source>
</evidence>
<dbReference type="PANTHER" id="PTHR43827:SF3">
    <property type="entry name" value="NADP-DEPENDENT OXIDOREDUCTASE DOMAIN-CONTAINING PROTEIN"/>
    <property type="match status" value="1"/>
</dbReference>
<sequence length="277" mass="29830">MTDHSATSIAAKGAMIPQIGLGTWELGGRVLADAVDAAVAAGYRHFDTAPRYGNEAELGAALRATGLARDSLFITTKVWYTELSAPALRRSAETSVERLGLGPVDLLLVHWPSPDVPLEETMTALREVRLGGLTRHIGVSNFPVSLLDRAVALTDGELVANQCEYHPRLDQAALIRRCRHHGLAFIAYAPVGNGRLLQDPVIAALARRHDRSPAQIILRWHVQQGVAAIPRSTNPRHIAENIAVTGFALDEAEMAAISGLAVPDGRIFDPAWVTGWA</sequence>
<organism evidence="5 6">
    <name type="scientific">Azospirillum oleiclasticum</name>
    <dbReference type="NCBI Taxonomy" id="2735135"/>
    <lineage>
        <taxon>Bacteria</taxon>
        <taxon>Pseudomonadati</taxon>
        <taxon>Pseudomonadota</taxon>
        <taxon>Alphaproteobacteria</taxon>
        <taxon>Rhodospirillales</taxon>
        <taxon>Azospirillaceae</taxon>
        <taxon>Azospirillum</taxon>
    </lineage>
</organism>
<dbReference type="Pfam" id="PF00248">
    <property type="entry name" value="Aldo_ket_red"/>
    <property type="match status" value="1"/>
</dbReference>
<comment type="similarity">
    <text evidence="1">Belongs to the aldo/keto reductase family.</text>
</comment>
<dbReference type="PROSITE" id="PS00062">
    <property type="entry name" value="ALDOKETO_REDUCTASE_2"/>
    <property type="match status" value="1"/>
</dbReference>
<dbReference type="PRINTS" id="PR00069">
    <property type="entry name" value="ALDKETRDTASE"/>
</dbReference>